<keyword evidence="5" id="KW-0812">Transmembrane</keyword>
<evidence type="ECO:0000259" key="13">
    <source>
        <dbReference type="Pfam" id="PF11471"/>
    </source>
</evidence>
<evidence type="ECO:0000256" key="9">
    <source>
        <dbReference type="ARBA" id="ARBA00023136"/>
    </source>
</evidence>
<comment type="caution">
    <text evidence="14">The sequence shown here is derived from an EMBL/GenBank/DDBJ whole genome shotgun (WGS) entry which is preliminary data.</text>
</comment>
<keyword evidence="8" id="KW-0626">Porin</keyword>
<dbReference type="Pfam" id="PF02264">
    <property type="entry name" value="LamB"/>
    <property type="match status" value="1"/>
</dbReference>
<feature type="signal peptide" evidence="12">
    <location>
        <begin position="1"/>
        <end position="22"/>
    </location>
</feature>
<dbReference type="EMBL" id="JBANEI010000008">
    <property type="protein sequence ID" value="MEI2682658.1"/>
    <property type="molecule type" value="Genomic_DNA"/>
</dbReference>
<evidence type="ECO:0000313" key="15">
    <source>
        <dbReference type="Proteomes" id="UP001306592"/>
    </source>
</evidence>
<keyword evidence="15" id="KW-1185">Reference proteome</keyword>
<evidence type="ECO:0000256" key="6">
    <source>
        <dbReference type="ARBA" id="ARBA00022729"/>
    </source>
</evidence>
<keyword evidence="9" id="KW-0472">Membrane</keyword>
<dbReference type="RefSeq" id="WP_048915781.1">
    <property type="nucleotide sequence ID" value="NZ_JBANEI010000008.1"/>
</dbReference>
<feature type="coiled-coil region" evidence="11">
    <location>
        <begin position="24"/>
        <end position="72"/>
    </location>
</feature>
<organism evidence="14 15">
    <name type="scientific">Erwinia aphidicola</name>
    <dbReference type="NCBI Taxonomy" id="68334"/>
    <lineage>
        <taxon>Bacteria</taxon>
        <taxon>Pseudomonadati</taxon>
        <taxon>Pseudomonadota</taxon>
        <taxon>Gammaproteobacteria</taxon>
        <taxon>Enterobacterales</taxon>
        <taxon>Erwiniaceae</taxon>
        <taxon>Erwinia</taxon>
    </lineage>
</organism>
<dbReference type="PANTHER" id="PTHR38762">
    <property type="entry name" value="CRYPTIC OUTER MEMBRANE PORIN BGLH-RELATED"/>
    <property type="match status" value="1"/>
</dbReference>
<reference evidence="14 15" key="1">
    <citation type="submission" date="2024-02" db="EMBL/GenBank/DDBJ databases">
        <title>First report Erwinia aphidicola in onion in Chile.</title>
        <authorList>
            <person name="Valenzuela M."/>
            <person name="Pena M."/>
            <person name="Dutta B."/>
        </authorList>
    </citation>
    <scope>NUCLEOTIDE SEQUENCE [LARGE SCALE GENOMIC DNA]</scope>
    <source>
        <strain evidence="14 15">QCJ3A</strain>
    </source>
</reference>
<protein>
    <submittedName>
        <fullName evidence="14">Carbohydrate porin</fullName>
    </submittedName>
</protein>
<dbReference type="SUPFAM" id="SSF56935">
    <property type="entry name" value="Porins"/>
    <property type="match status" value="1"/>
</dbReference>
<evidence type="ECO:0000256" key="8">
    <source>
        <dbReference type="ARBA" id="ARBA00023114"/>
    </source>
</evidence>
<accession>A0ABU8DIB7</accession>
<evidence type="ECO:0000256" key="10">
    <source>
        <dbReference type="ARBA" id="ARBA00023237"/>
    </source>
</evidence>
<evidence type="ECO:0000313" key="14">
    <source>
        <dbReference type="EMBL" id="MEI2682658.1"/>
    </source>
</evidence>
<proteinExistence type="inferred from homology"/>
<comment type="similarity">
    <text evidence="2">Belongs to the porin LamB (TC 1.B.3) family.</text>
</comment>
<dbReference type="InterPro" id="IPR021570">
    <property type="entry name" value="LamB-type_porin_N_dom"/>
</dbReference>
<comment type="subcellular location">
    <subcellularLocation>
        <location evidence="1">Cell outer membrane</location>
        <topology evidence="1">Multi-pass membrane protein</topology>
    </subcellularLocation>
</comment>
<keyword evidence="10" id="KW-0998">Cell outer membrane</keyword>
<evidence type="ECO:0000256" key="3">
    <source>
        <dbReference type="ARBA" id="ARBA00022448"/>
    </source>
</evidence>
<keyword evidence="3" id="KW-0813">Transport</keyword>
<dbReference type="InterPro" id="IPR050286">
    <property type="entry name" value="G_neg_Bact_CarbUptk_Porin"/>
</dbReference>
<feature type="domain" description="LamB-type porin N-terminal" evidence="13">
    <location>
        <begin position="26"/>
        <end position="54"/>
    </location>
</feature>
<evidence type="ECO:0000256" key="4">
    <source>
        <dbReference type="ARBA" id="ARBA00022452"/>
    </source>
</evidence>
<feature type="chain" id="PRO_5046945714" evidence="12">
    <location>
        <begin position="23"/>
        <end position="533"/>
    </location>
</feature>
<dbReference type="Proteomes" id="UP001306592">
    <property type="component" value="Unassembled WGS sequence"/>
</dbReference>
<name>A0ABU8DIB7_ERWAP</name>
<dbReference type="InterPro" id="IPR036998">
    <property type="entry name" value="Porin_LamB_sf"/>
</dbReference>
<dbReference type="InterPro" id="IPR003192">
    <property type="entry name" value="Porin_LamB"/>
</dbReference>
<dbReference type="PANTHER" id="PTHR38762:SF1">
    <property type="entry name" value="CRYPTIC OUTER MEMBRANE PORIN BGLH-RELATED"/>
    <property type="match status" value="1"/>
</dbReference>
<keyword evidence="4" id="KW-1134">Transmembrane beta strand</keyword>
<sequence>MRKSPLYVALCCALFTSGMAQAAGLTIEQRLALLEQRLEKTEAEASAARVSAQQASARTAKAEARAERAEHQLAAMQAPVAVPAATTPAAGNAAVPEKDNGFEFSGYARSGALLSGSGRGAHGGPGVSPASSIGGDAHVGRLGNEKDNYVELSFIKHLQFDDGSSARFKAMLADGANNPDPWVQDNDSHHMNIRQLYVEMNNLADFSGPLENATLWAGKRFDRDNFDIHFTDSDIVFLGGTGGGINDVQWAPDLHSNFSLYARNFGDLGSDRYNDNDVQNVMLTANNFYGNLQWMLTGMGAQGNDDLKGNTSTTGSYALRSDDTAKNGVYTMLAWHDKQRFYGLLPGSSESAIQYGRGLGAEARQPGSDGDLTRNAQSVRFASYGIVPVSQNWELAPSLIAQHSEDRYRAGDRYDWATFNLRASQAISHNFALLYEASWQYMDLDPNGRSYLSGGALNRYQAVKGDFYKLTFAPTFKVGEVFDIKARPEIRVFATYMNWSKDLDRYAVNDDFGSAGFSAGGNWSFGVQSEIWF</sequence>
<keyword evidence="11" id="KW-0175">Coiled coil</keyword>
<dbReference type="Gene3D" id="2.40.170.10">
    <property type="entry name" value="Porin, LamB type"/>
    <property type="match status" value="1"/>
</dbReference>
<evidence type="ECO:0000256" key="1">
    <source>
        <dbReference type="ARBA" id="ARBA00004571"/>
    </source>
</evidence>
<keyword evidence="6 12" id="KW-0732">Signal</keyword>
<gene>
    <name evidence="14" type="ORF">V8N49_13460</name>
</gene>
<evidence type="ECO:0000256" key="7">
    <source>
        <dbReference type="ARBA" id="ARBA00023065"/>
    </source>
</evidence>
<dbReference type="Pfam" id="PF11471">
    <property type="entry name" value="Sugarporin_N"/>
    <property type="match status" value="1"/>
</dbReference>
<evidence type="ECO:0000256" key="11">
    <source>
        <dbReference type="SAM" id="Coils"/>
    </source>
</evidence>
<evidence type="ECO:0000256" key="2">
    <source>
        <dbReference type="ARBA" id="ARBA00007055"/>
    </source>
</evidence>
<evidence type="ECO:0000256" key="5">
    <source>
        <dbReference type="ARBA" id="ARBA00022692"/>
    </source>
</evidence>
<evidence type="ECO:0000256" key="12">
    <source>
        <dbReference type="SAM" id="SignalP"/>
    </source>
</evidence>
<keyword evidence="7" id="KW-0406">Ion transport</keyword>